<dbReference type="EMBL" id="FTNP01000001">
    <property type="protein sequence ID" value="SIR03903.1"/>
    <property type="molecule type" value="Genomic_DNA"/>
</dbReference>
<gene>
    <name evidence="1" type="ORF">SAMN05421809_0169</name>
</gene>
<dbReference type="Proteomes" id="UP000185687">
    <property type="component" value="Unassembled WGS sequence"/>
</dbReference>
<accession>A0A1N6XNI8</accession>
<sequence length="213" mass="24606">MLSEIGRLWPLSELCYAYLCVDSSRLEQQPQIRRSNLFVRIEFESLEHRVHRFAGRREVGFVLDFGLDFHVLADIDDRVKRNCESLEFEPLAFLVNRRGGFEPEVRENRIERVVVPNARFELLATLGFVVEQGPLVGHSRLVCARFGVRLSTDSQRFVGFGEGPVWRVVVRISLDERPLPRRLECLESGPNGLEVGGNLHFDFVHTRGHEHRE</sequence>
<dbReference type="AlphaFoldDB" id="A0A1N6XNI8"/>
<name>A0A1N6XNI8_9EURY</name>
<protein>
    <submittedName>
        <fullName evidence="1">Uncharacterized protein</fullName>
    </submittedName>
</protein>
<evidence type="ECO:0000313" key="1">
    <source>
        <dbReference type="EMBL" id="SIR03903.1"/>
    </source>
</evidence>
<reference evidence="1 2" key="1">
    <citation type="submission" date="2017-01" db="EMBL/GenBank/DDBJ databases">
        <authorList>
            <person name="Mah S.A."/>
            <person name="Swanson W.J."/>
            <person name="Moy G.W."/>
            <person name="Vacquier V.D."/>
        </authorList>
    </citation>
    <scope>NUCLEOTIDE SEQUENCE [LARGE SCALE GENOMIC DNA]</scope>
    <source>
        <strain evidence="1 2">CGMCC 1.8909</strain>
    </source>
</reference>
<organism evidence="1 2">
    <name type="scientific">Natronorubrum daqingense</name>
    <dbReference type="NCBI Taxonomy" id="588898"/>
    <lineage>
        <taxon>Archaea</taxon>
        <taxon>Methanobacteriati</taxon>
        <taxon>Methanobacteriota</taxon>
        <taxon>Stenosarchaea group</taxon>
        <taxon>Halobacteria</taxon>
        <taxon>Halobacteriales</taxon>
        <taxon>Natrialbaceae</taxon>
        <taxon>Natronorubrum</taxon>
    </lineage>
</organism>
<keyword evidence="2" id="KW-1185">Reference proteome</keyword>
<evidence type="ECO:0000313" key="2">
    <source>
        <dbReference type="Proteomes" id="UP000185687"/>
    </source>
</evidence>
<proteinExistence type="predicted"/>